<organism evidence="1 2">
    <name type="scientific">Pristionchus mayeri</name>
    <dbReference type="NCBI Taxonomy" id="1317129"/>
    <lineage>
        <taxon>Eukaryota</taxon>
        <taxon>Metazoa</taxon>
        <taxon>Ecdysozoa</taxon>
        <taxon>Nematoda</taxon>
        <taxon>Chromadorea</taxon>
        <taxon>Rhabditida</taxon>
        <taxon>Rhabditina</taxon>
        <taxon>Diplogasteromorpha</taxon>
        <taxon>Diplogasteroidea</taxon>
        <taxon>Neodiplogasteridae</taxon>
        <taxon>Pristionchus</taxon>
    </lineage>
</organism>
<keyword evidence="2" id="KW-1185">Reference proteome</keyword>
<name>A0AAN4ZGB8_9BILA</name>
<dbReference type="EMBL" id="BTRK01000002">
    <property type="protein sequence ID" value="GMR39429.1"/>
    <property type="molecule type" value="Genomic_DNA"/>
</dbReference>
<accession>A0AAN4ZGB8</accession>
<evidence type="ECO:0000313" key="1">
    <source>
        <dbReference type="EMBL" id="GMR39429.1"/>
    </source>
</evidence>
<proteinExistence type="predicted"/>
<feature type="non-terminal residue" evidence="1">
    <location>
        <position position="107"/>
    </location>
</feature>
<evidence type="ECO:0000313" key="2">
    <source>
        <dbReference type="Proteomes" id="UP001328107"/>
    </source>
</evidence>
<dbReference type="AlphaFoldDB" id="A0AAN4ZGB8"/>
<dbReference type="Proteomes" id="UP001328107">
    <property type="component" value="Unassembled WGS sequence"/>
</dbReference>
<protein>
    <submittedName>
        <fullName evidence="1">Uncharacterized protein</fullName>
    </submittedName>
</protein>
<gene>
    <name evidence="1" type="ORF">PMAYCL1PPCAC_09624</name>
</gene>
<sequence length="107" mass="12692">MFSPTDRISMSNVKRNIEDRSLQANALSHHERREREIARWLLEDPTHTVDNYDHLDEDLKSFQYKGISKGMRVYLSNVPDKLQPTAYITCIMSQWRKKRPLGNNFKL</sequence>
<reference evidence="2" key="1">
    <citation type="submission" date="2022-10" db="EMBL/GenBank/DDBJ databases">
        <title>Genome assembly of Pristionchus species.</title>
        <authorList>
            <person name="Yoshida K."/>
            <person name="Sommer R.J."/>
        </authorList>
    </citation>
    <scope>NUCLEOTIDE SEQUENCE [LARGE SCALE GENOMIC DNA]</scope>
    <source>
        <strain evidence="2">RS5460</strain>
    </source>
</reference>
<comment type="caution">
    <text evidence="1">The sequence shown here is derived from an EMBL/GenBank/DDBJ whole genome shotgun (WGS) entry which is preliminary data.</text>
</comment>